<reference evidence="1 2" key="1">
    <citation type="submission" date="2023-03" db="EMBL/GenBank/DDBJ databases">
        <title>High-quality genome of Scylla paramamosain provides insights in environmental adaptation.</title>
        <authorList>
            <person name="Zhang L."/>
        </authorList>
    </citation>
    <scope>NUCLEOTIDE SEQUENCE [LARGE SCALE GENOMIC DNA]</scope>
    <source>
        <strain evidence="1">LZ_2023a</strain>
        <tissue evidence="1">Muscle</tissue>
    </source>
</reference>
<organism evidence="1 2">
    <name type="scientific">Scylla paramamosain</name>
    <name type="common">Mud crab</name>
    <dbReference type="NCBI Taxonomy" id="85552"/>
    <lineage>
        <taxon>Eukaryota</taxon>
        <taxon>Metazoa</taxon>
        <taxon>Ecdysozoa</taxon>
        <taxon>Arthropoda</taxon>
        <taxon>Crustacea</taxon>
        <taxon>Multicrustacea</taxon>
        <taxon>Malacostraca</taxon>
        <taxon>Eumalacostraca</taxon>
        <taxon>Eucarida</taxon>
        <taxon>Decapoda</taxon>
        <taxon>Pleocyemata</taxon>
        <taxon>Brachyura</taxon>
        <taxon>Eubrachyura</taxon>
        <taxon>Portunoidea</taxon>
        <taxon>Portunidae</taxon>
        <taxon>Portuninae</taxon>
        <taxon>Scylla</taxon>
    </lineage>
</organism>
<sequence>MPSMFETLADNATSPLQPLVYCIRTTRINNPSWTVASWSVIGLAVRTNNDVEGWHNLFNSIGSNINFYKLIEVLHRGQVNQPTKPACCPKQVIKIVAKLGKVRQRYKTKK</sequence>
<comment type="caution">
    <text evidence="1">The sequence shown here is derived from an EMBL/GenBank/DDBJ whole genome shotgun (WGS) entry which is preliminary data.</text>
</comment>
<keyword evidence="2" id="KW-1185">Reference proteome</keyword>
<dbReference type="Proteomes" id="UP001487740">
    <property type="component" value="Unassembled WGS sequence"/>
</dbReference>
<name>A0AAW0SBP3_SCYPA</name>
<evidence type="ECO:0000313" key="1">
    <source>
        <dbReference type="EMBL" id="KAK8372384.1"/>
    </source>
</evidence>
<accession>A0AAW0SBP3</accession>
<protein>
    <submittedName>
        <fullName evidence="1">Uncharacterized protein</fullName>
    </submittedName>
</protein>
<dbReference type="AlphaFoldDB" id="A0AAW0SBP3"/>
<proteinExistence type="predicted"/>
<gene>
    <name evidence="1" type="ORF">O3P69_018897</name>
</gene>
<dbReference type="EMBL" id="JARAKH010002197">
    <property type="protein sequence ID" value="KAK8372384.1"/>
    <property type="molecule type" value="Genomic_DNA"/>
</dbReference>
<evidence type="ECO:0000313" key="2">
    <source>
        <dbReference type="Proteomes" id="UP001487740"/>
    </source>
</evidence>